<accession>A0ABS9KBW4</accession>
<reference evidence="2" key="1">
    <citation type="submission" date="2022-01" db="EMBL/GenBank/DDBJ databases">
        <authorList>
            <person name="Wang Y."/>
        </authorList>
    </citation>
    <scope>NUCLEOTIDE SEQUENCE</scope>
    <source>
        <strain evidence="2">WB101</strain>
    </source>
</reference>
<dbReference type="Pfam" id="PF00300">
    <property type="entry name" value="His_Phos_1"/>
    <property type="match status" value="1"/>
</dbReference>
<keyword evidence="1" id="KW-0378">Hydrolase</keyword>
<dbReference type="PROSITE" id="PS00175">
    <property type="entry name" value="PG_MUTASE"/>
    <property type="match status" value="1"/>
</dbReference>
<dbReference type="CDD" id="cd07067">
    <property type="entry name" value="HP_PGM_like"/>
    <property type="match status" value="1"/>
</dbReference>
<dbReference type="InterPro" id="IPR001345">
    <property type="entry name" value="PG/BPGM_mutase_AS"/>
</dbReference>
<reference evidence="2" key="2">
    <citation type="submission" date="2024-05" db="EMBL/GenBank/DDBJ databases">
        <title>Rhodohalobacter halophilus gen. nov., sp. nov., a moderately halophilic member of the family Balneolaceae.</title>
        <authorList>
            <person name="Xia J."/>
        </authorList>
    </citation>
    <scope>NUCLEOTIDE SEQUENCE</scope>
    <source>
        <strain evidence="2">WB101</strain>
    </source>
</reference>
<evidence type="ECO:0000256" key="1">
    <source>
        <dbReference type="ARBA" id="ARBA00022801"/>
    </source>
</evidence>
<dbReference type="Gene3D" id="3.40.50.1240">
    <property type="entry name" value="Phosphoglycerate mutase-like"/>
    <property type="match status" value="1"/>
</dbReference>
<organism evidence="2 3">
    <name type="scientific">Rhodohalobacter sulfatireducens</name>
    <dbReference type="NCBI Taxonomy" id="2911366"/>
    <lineage>
        <taxon>Bacteria</taxon>
        <taxon>Pseudomonadati</taxon>
        <taxon>Balneolota</taxon>
        <taxon>Balneolia</taxon>
        <taxon>Balneolales</taxon>
        <taxon>Balneolaceae</taxon>
        <taxon>Rhodohalobacter</taxon>
    </lineage>
</organism>
<name>A0ABS9KBW4_9BACT</name>
<keyword evidence="3" id="KW-1185">Reference proteome</keyword>
<evidence type="ECO:0000313" key="3">
    <source>
        <dbReference type="Proteomes" id="UP001165366"/>
    </source>
</evidence>
<dbReference type="PANTHER" id="PTHR46517:SF1">
    <property type="entry name" value="FRUCTOSE-2,6-BISPHOSPHATASE TIGAR"/>
    <property type="match status" value="1"/>
</dbReference>
<dbReference type="SUPFAM" id="SSF53254">
    <property type="entry name" value="Phosphoglycerate mutase-like"/>
    <property type="match status" value="1"/>
</dbReference>
<dbReference type="InterPro" id="IPR013078">
    <property type="entry name" value="His_Pase_superF_clade-1"/>
</dbReference>
<dbReference type="InterPro" id="IPR029033">
    <property type="entry name" value="His_PPase_superfam"/>
</dbReference>
<evidence type="ECO:0000313" key="2">
    <source>
        <dbReference type="EMBL" id="MCG2588343.1"/>
    </source>
</evidence>
<proteinExistence type="predicted"/>
<sequence length="209" mass="23533">MSLIHLFVARHGETEFNRKGLLQGRGIDAPLNGLGRTQAKYLAEYLTNYHSTSIISSSLTRAWQTASAYEKKTDLTVQKNRDLDEMDFGDFEGVYMEEISDELNDLQNGWKNGDVSLKIPGGESPEEVFQRADTAARSYINGADSQTIMLFIHGRLIRILLSEWLGIGLKNMHKVEHGNGAVNHLIFKNGSFEPVYLNKTDHLEMLTTD</sequence>
<dbReference type="Proteomes" id="UP001165366">
    <property type="component" value="Unassembled WGS sequence"/>
</dbReference>
<dbReference type="EMBL" id="JAKLWS010000006">
    <property type="protein sequence ID" value="MCG2588343.1"/>
    <property type="molecule type" value="Genomic_DNA"/>
</dbReference>
<comment type="caution">
    <text evidence="2">The sequence shown here is derived from an EMBL/GenBank/DDBJ whole genome shotgun (WGS) entry which is preliminary data.</text>
</comment>
<gene>
    <name evidence="2" type="ORF">L6773_07200</name>
</gene>
<dbReference type="PANTHER" id="PTHR46517">
    <property type="entry name" value="FRUCTOSE-2,6-BISPHOSPHATASE TIGAR"/>
    <property type="match status" value="1"/>
</dbReference>
<dbReference type="RefSeq" id="WP_237853185.1">
    <property type="nucleotide sequence ID" value="NZ_JAKLWS010000006.1"/>
</dbReference>
<protein>
    <submittedName>
        <fullName evidence="2">Histidine phosphatase family protein</fullName>
    </submittedName>
</protein>
<dbReference type="InterPro" id="IPR051695">
    <property type="entry name" value="Phosphoglycerate_Mutase"/>
</dbReference>
<dbReference type="SMART" id="SM00855">
    <property type="entry name" value="PGAM"/>
    <property type="match status" value="1"/>
</dbReference>